<protein>
    <recommendedName>
        <fullName evidence="4">Crossover junction endodeoxyribonuclease RusA</fullName>
        <ecNumber evidence="14">3.1.21.10</ecNumber>
    </recommendedName>
    <alternativeName>
        <fullName evidence="15">Holliday junction nuclease RusA</fullName>
    </alternativeName>
    <alternativeName>
        <fullName evidence="16">Holliday junction resolvase</fullName>
    </alternativeName>
</protein>
<dbReference type="InterPro" id="IPR016281">
    <property type="entry name" value="Endonuclease_RusA"/>
</dbReference>
<dbReference type="KEGG" id="mcad:Pan265_09060"/>
<evidence type="ECO:0000256" key="11">
    <source>
        <dbReference type="ARBA" id="ARBA00023172"/>
    </source>
</evidence>
<keyword evidence="6" id="KW-0479">Metal-binding</keyword>
<evidence type="ECO:0000256" key="1">
    <source>
        <dbReference type="ARBA" id="ARBA00001946"/>
    </source>
</evidence>
<dbReference type="EMBL" id="CP036280">
    <property type="protein sequence ID" value="QDU71061.1"/>
    <property type="molecule type" value="Genomic_DNA"/>
</dbReference>
<dbReference type="AlphaFoldDB" id="A0A518BVS4"/>
<sequence>MVMMLAYPPSVNHYWRHYRGRTVISREGRAFRKNVCALLGGGGPRKPPSGGRIALAMDAFPPDRRRRDLDNIQKPVLDALEHAGVYQDDSQIDLLVTRRREVVPGGRLEVDVTPLPLHRCPICGAGLN</sequence>
<dbReference type="GO" id="GO:0006310">
    <property type="term" value="P:DNA recombination"/>
    <property type="evidence" value="ECO:0007669"/>
    <property type="project" value="UniProtKB-KW"/>
</dbReference>
<evidence type="ECO:0000256" key="12">
    <source>
        <dbReference type="ARBA" id="ARBA00023204"/>
    </source>
</evidence>
<comment type="subunit">
    <text evidence="3">Homodimer.</text>
</comment>
<dbReference type="GO" id="GO:0000287">
    <property type="term" value="F:magnesium ion binding"/>
    <property type="evidence" value="ECO:0007669"/>
    <property type="project" value="InterPro"/>
</dbReference>
<keyword evidence="11" id="KW-0233">DNA recombination</keyword>
<comment type="cofactor">
    <cofactor evidence="1">
        <name>Mg(2+)</name>
        <dbReference type="ChEBI" id="CHEBI:18420"/>
    </cofactor>
</comment>
<dbReference type="GO" id="GO:0008821">
    <property type="term" value="F:crossover junction DNA endonuclease activity"/>
    <property type="evidence" value="ECO:0007669"/>
    <property type="project" value="UniProtKB-EC"/>
</dbReference>
<dbReference type="PIRSF" id="PIRSF001007">
    <property type="entry name" value="RusA"/>
    <property type="match status" value="1"/>
</dbReference>
<evidence type="ECO:0000313" key="18">
    <source>
        <dbReference type="Proteomes" id="UP000320386"/>
    </source>
</evidence>
<evidence type="ECO:0000256" key="4">
    <source>
        <dbReference type="ARBA" id="ARBA00014885"/>
    </source>
</evidence>
<gene>
    <name evidence="17" type="primary">rusA</name>
    <name evidence="17" type="ORF">Pan265_09060</name>
</gene>
<dbReference type="SUPFAM" id="SSF103084">
    <property type="entry name" value="Holliday junction resolvase RusA"/>
    <property type="match status" value="1"/>
</dbReference>
<keyword evidence="18" id="KW-1185">Reference proteome</keyword>
<evidence type="ECO:0000256" key="9">
    <source>
        <dbReference type="ARBA" id="ARBA00022801"/>
    </source>
</evidence>
<evidence type="ECO:0000256" key="13">
    <source>
        <dbReference type="ARBA" id="ARBA00029354"/>
    </source>
</evidence>
<dbReference type="GO" id="GO:0006281">
    <property type="term" value="P:DNA repair"/>
    <property type="evidence" value="ECO:0007669"/>
    <property type="project" value="UniProtKB-KW"/>
</dbReference>
<evidence type="ECO:0000256" key="14">
    <source>
        <dbReference type="ARBA" id="ARBA00029488"/>
    </source>
</evidence>
<keyword evidence="10" id="KW-0460">Magnesium</keyword>
<evidence type="ECO:0000256" key="6">
    <source>
        <dbReference type="ARBA" id="ARBA00022723"/>
    </source>
</evidence>
<dbReference type="Proteomes" id="UP000320386">
    <property type="component" value="Chromosome"/>
</dbReference>
<evidence type="ECO:0000256" key="3">
    <source>
        <dbReference type="ARBA" id="ARBA00011738"/>
    </source>
</evidence>
<comment type="similarity">
    <text evidence="2">Belongs to the RusA family.</text>
</comment>
<dbReference type="EC" id="3.1.21.10" evidence="14"/>
<evidence type="ECO:0000256" key="7">
    <source>
        <dbReference type="ARBA" id="ARBA00022759"/>
    </source>
</evidence>
<evidence type="ECO:0000313" key="17">
    <source>
        <dbReference type="EMBL" id="QDU71061.1"/>
    </source>
</evidence>
<evidence type="ECO:0000256" key="2">
    <source>
        <dbReference type="ARBA" id="ARBA00008865"/>
    </source>
</evidence>
<accession>A0A518BVS4</accession>
<proteinExistence type="inferred from homology"/>
<keyword evidence="8" id="KW-0227">DNA damage</keyword>
<evidence type="ECO:0000256" key="8">
    <source>
        <dbReference type="ARBA" id="ARBA00022763"/>
    </source>
</evidence>
<evidence type="ECO:0000256" key="16">
    <source>
        <dbReference type="ARBA" id="ARBA00031953"/>
    </source>
</evidence>
<evidence type="ECO:0000256" key="15">
    <source>
        <dbReference type="ARBA" id="ARBA00030920"/>
    </source>
</evidence>
<comment type="catalytic activity">
    <reaction evidence="13">
        <text>Endonucleolytic cleavage at a junction such as a reciprocal single-stranded crossover between two homologous DNA duplexes (Holliday junction).</text>
        <dbReference type="EC" id="3.1.21.10"/>
    </reaction>
</comment>
<dbReference type="Pfam" id="PF05866">
    <property type="entry name" value="RusA"/>
    <property type="match status" value="1"/>
</dbReference>
<keyword evidence="9 17" id="KW-0378">Hydrolase</keyword>
<reference evidence="17 18" key="1">
    <citation type="submission" date="2019-02" db="EMBL/GenBank/DDBJ databases">
        <title>Deep-cultivation of Planctomycetes and their phenomic and genomic characterization uncovers novel biology.</title>
        <authorList>
            <person name="Wiegand S."/>
            <person name="Jogler M."/>
            <person name="Boedeker C."/>
            <person name="Pinto D."/>
            <person name="Vollmers J."/>
            <person name="Rivas-Marin E."/>
            <person name="Kohn T."/>
            <person name="Peeters S.H."/>
            <person name="Heuer A."/>
            <person name="Rast P."/>
            <person name="Oberbeckmann S."/>
            <person name="Bunk B."/>
            <person name="Jeske O."/>
            <person name="Meyerdierks A."/>
            <person name="Storesund J.E."/>
            <person name="Kallscheuer N."/>
            <person name="Luecker S."/>
            <person name="Lage O.M."/>
            <person name="Pohl T."/>
            <person name="Merkel B.J."/>
            <person name="Hornburger P."/>
            <person name="Mueller R.-W."/>
            <person name="Bruemmer F."/>
            <person name="Labrenz M."/>
            <person name="Spormann A.M."/>
            <person name="Op den Camp H."/>
            <person name="Overmann J."/>
            <person name="Amann R."/>
            <person name="Jetten M.S.M."/>
            <person name="Mascher T."/>
            <person name="Medema M.H."/>
            <person name="Devos D.P."/>
            <person name="Kaster A.-K."/>
            <person name="Ovreas L."/>
            <person name="Rohde M."/>
            <person name="Galperin M.Y."/>
            <person name="Jogler C."/>
        </authorList>
    </citation>
    <scope>NUCLEOTIDE SEQUENCE [LARGE SCALE GENOMIC DNA]</scope>
    <source>
        <strain evidence="17 18">Pan265</strain>
    </source>
</reference>
<keyword evidence="12" id="KW-0234">DNA repair</keyword>
<dbReference type="OrthoDB" id="73971at2"/>
<dbReference type="InterPro" id="IPR008822">
    <property type="entry name" value="Endonuclease_RusA-like"/>
</dbReference>
<dbReference type="Gene3D" id="3.30.1330.70">
    <property type="entry name" value="Holliday junction resolvase RusA"/>
    <property type="match status" value="1"/>
</dbReference>
<dbReference type="InterPro" id="IPR036614">
    <property type="entry name" value="RusA-like_sf"/>
</dbReference>
<keyword evidence="7" id="KW-0255">Endonuclease</keyword>
<organism evidence="17 18">
    <name type="scientific">Mucisphaera calidilacus</name>
    <dbReference type="NCBI Taxonomy" id="2527982"/>
    <lineage>
        <taxon>Bacteria</taxon>
        <taxon>Pseudomonadati</taxon>
        <taxon>Planctomycetota</taxon>
        <taxon>Phycisphaerae</taxon>
        <taxon>Phycisphaerales</taxon>
        <taxon>Phycisphaeraceae</taxon>
        <taxon>Mucisphaera</taxon>
    </lineage>
</organism>
<evidence type="ECO:0000256" key="10">
    <source>
        <dbReference type="ARBA" id="ARBA00022842"/>
    </source>
</evidence>
<name>A0A518BVS4_9BACT</name>
<evidence type="ECO:0000256" key="5">
    <source>
        <dbReference type="ARBA" id="ARBA00022722"/>
    </source>
</evidence>
<keyword evidence="5" id="KW-0540">Nuclease</keyword>